<dbReference type="Proteomes" id="UP000019678">
    <property type="component" value="Unassembled WGS sequence"/>
</dbReference>
<dbReference type="OrthoDB" id="5500101at2"/>
<evidence type="ECO:0000313" key="3">
    <source>
        <dbReference type="EMBL" id="EYF02070.1"/>
    </source>
</evidence>
<organism evidence="3 4">
    <name type="scientific">Chondromyces apiculatus DSM 436</name>
    <dbReference type="NCBI Taxonomy" id="1192034"/>
    <lineage>
        <taxon>Bacteria</taxon>
        <taxon>Pseudomonadati</taxon>
        <taxon>Myxococcota</taxon>
        <taxon>Polyangia</taxon>
        <taxon>Polyangiales</taxon>
        <taxon>Polyangiaceae</taxon>
        <taxon>Chondromyces</taxon>
    </lineage>
</organism>
<feature type="compositionally biased region" description="Low complexity" evidence="1">
    <location>
        <begin position="225"/>
        <end position="238"/>
    </location>
</feature>
<evidence type="ECO:0000256" key="1">
    <source>
        <dbReference type="SAM" id="MobiDB-lite"/>
    </source>
</evidence>
<dbReference type="STRING" id="1192034.CAP_7549"/>
<evidence type="ECO:0000259" key="2">
    <source>
        <dbReference type="Pfam" id="PF09937"/>
    </source>
</evidence>
<dbReference type="Pfam" id="PF09937">
    <property type="entry name" value="DUF2169"/>
    <property type="match status" value="1"/>
</dbReference>
<gene>
    <name evidence="3" type="ORF">CAP_7549</name>
</gene>
<accession>A0A017SZS3</accession>
<sequence>MLLRNKSRHTVSLARSVVNDELSVAAVVVTWHCRIEAAVQGAQVTHGARGARGAHGGLVPLAEPPPKLPTMPPGSDKVPVWQGVSVTAAGEALGPPRAPFVQPVVLHVGEEVRRLIVFGERRWRRAPGGELTATAPLPFDAIPLSFARAFGGSFTLGPGLFPGTDLPMPTMVVAYPWNPEGVGFYEDERAAEGQLLPSIELPDQLVRRPTDRPEPGGFSACPQLAGMRAPRGPAEAPATEPPEKGGRIVMSDALRIGLRAFHHAPGRLIFPKVPVGTRLALDGLGPGAEGLQFEVPPSPVRAGIRRGRQDEEISPSLRSIHIDAATGIVSFEHAHAFHHHPDRAPEWVRVVDRGPA</sequence>
<dbReference type="eggNOG" id="COG5351">
    <property type="taxonomic scope" value="Bacteria"/>
</dbReference>
<dbReference type="EMBL" id="ASRX01000067">
    <property type="protein sequence ID" value="EYF02070.1"/>
    <property type="molecule type" value="Genomic_DNA"/>
</dbReference>
<dbReference type="AlphaFoldDB" id="A0A017SZS3"/>
<dbReference type="InterPro" id="IPR018683">
    <property type="entry name" value="DUF2169"/>
</dbReference>
<feature type="domain" description="DUF2169" evidence="2">
    <location>
        <begin position="71"/>
        <end position="329"/>
    </location>
</feature>
<dbReference type="RefSeq" id="WP_044248242.1">
    <property type="nucleotide sequence ID" value="NZ_ASRX01000067.1"/>
</dbReference>
<protein>
    <recommendedName>
        <fullName evidence="2">DUF2169 domain-containing protein</fullName>
    </recommendedName>
</protein>
<keyword evidence="4" id="KW-1185">Reference proteome</keyword>
<reference evidence="3 4" key="1">
    <citation type="submission" date="2013-05" db="EMBL/GenBank/DDBJ databases">
        <title>Genome assembly of Chondromyces apiculatus DSM 436.</title>
        <authorList>
            <person name="Sharma G."/>
            <person name="Khatri I."/>
            <person name="Kaur C."/>
            <person name="Mayilraj S."/>
            <person name="Subramanian S."/>
        </authorList>
    </citation>
    <scope>NUCLEOTIDE SEQUENCE [LARGE SCALE GENOMIC DNA]</scope>
    <source>
        <strain evidence="3 4">DSM 436</strain>
    </source>
</reference>
<proteinExistence type="predicted"/>
<evidence type="ECO:0000313" key="4">
    <source>
        <dbReference type="Proteomes" id="UP000019678"/>
    </source>
</evidence>
<feature type="region of interest" description="Disordered" evidence="1">
    <location>
        <begin position="206"/>
        <end position="245"/>
    </location>
</feature>
<name>A0A017SZS3_9BACT</name>
<comment type="caution">
    <text evidence="3">The sequence shown here is derived from an EMBL/GenBank/DDBJ whole genome shotgun (WGS) entry which is preliminary data.</text>
</comment>